<evidence type="ECO:0000256" key="13">
    <source>
        <dbReference type="ARBA" id="ARBA00047283"/>
    </source>
</evidence>
<accession>A0A8B4Q7I2</accession>
<evidence type="ECO:0000256" key="7">
    <source>
        <dbReference type="ARBA" id="ARBA00022603"/>
    </source>
</evidence>
<dbReference type="AlphaFoldDB" id="A0A8B4Q7I2"/>
<dbReference type="InterPro" id="IPR006027">
    <property type="entry name" value="NusB_RsmB_TIM44"/>
</dbReference>
<dbReference type="PANTHER" id="PTHR22807">
    <property type="entry name" value="NOP2 YEAST -RELATED NOL1/NOP2/FMU SUN DOMAIN-CONTAINING"/>
    <property type="match status" value="1"/>
</dbReference>
<evidence type="ECO:0000313" key="17">
    <source>
        <dbReference type="EMBL" id="STX09031.1"/>
    </source>
</evidence>
<dbReference type="InterPro" id="IPR004573">
    <property type="entry name" value="rRNA_ssu_MeTfrase_B"/>
</dbReference>
<dbReference type="InterPro" id="IPR001678">
    <property type="entry name" value="MeTrfase_RsmB-F_NOP2_dom"/>
</dbReference>
<evidence type="ECO:0000256" key="2">
    <source>
        <dbReference type="ARBA" id="ARBA00004496"/>
    </source>
</evidence>
<dbReference type="PROSITE" id="PS51686">
    <property type="entry name" value="SAM_MT_RSMB_NOP"/>
    <property type="match status" value="1"/>
</dbReference>
<dbReference type="EMBL" id="UGNP01000001">
    <property type="protein sequence ID" value="STX09031.1"/>
    <property type="molecule type" value="Genomic_DNA"/>
</dbReference>
<evidence type="ECO:0000256" key="10">
    <source>
        <dbReference type="ARBA" id="ARBA00022884"/>
    </source>
</evidence>
<keyword evidence="7 14" id="KW-0489">Methyltransferase</keyword>
<keyword evidence="5" id="KW-0963">Cytoplasm</keyword>
<dbReference type="Pfam" id="PF01029">
    <property type="entry name" value="NusB"/>
    <property type="match status" value="1"/>
</dbReference>
<evidence type="ECO:0000256" key="8">
    <source>
        <dbReference type="ARBA" id="ARBA00022679"/>
    </source>
</evidence>
<dbReference type="GO" id="GO:0006355">
    <property type="term" value="P:regulation of DNA-templated transcription"/>
    <property type="evidence" value="ECO:0007669"/>
    <property type="project" value="InterPro"/>
</dbReference>
<comment type="subcellular location">
    <subcellularLocation>
        <location evidence="2">Cytoplasm</location>
    </subcellularLocation>
</comment>
<dbReference type="FunFam" id="3.40.50.150:FF:000022">
    <property type="entry name" value="Ribosomal RNA small subunit methyltransferase B"/>
    <property type="match status" value="1"/>
</dbReference>
<feature type="region of interest" description="Disordered" evidence="15">
    <location>
        <begin position="1"/>
        <end position="27"/>
    </location>
</feature>
<feature type="active site" description="Nucleophile" evidence="14">
    <location>
        <position position="410"/>
    </location>
</feature>
<keyword evidence="8 14" id="KW-0808">Transferase</keyword>
<dbReference type="SUPFAM" id="SSF53335">
    <property type="entry name" value="S-adenosyl-L-methionine-dependent methyltransferases"/>
    <property type="match status" value="1"/>
</dbReference>
<name>A0A8B4Q7I2_9BACL</name>
<dbReference type="EMBL" id="SNZG01000009">
    <property type="protein sequence ID" value="TDR40169.1"/>
    <property type="molecule type" value="Genomic_DNA"/>
</dbReference>
<keyword evidence="10 14" id="KW-0694">RNA-binding</keyword>
<dbReference type="FunFam" id="1.10.940.10:FF:000006">
    <property type="entry name" value="16S rRNA (Cytosine(967)-C(5))-methyltransferase RsmB"/>
    <property type="match status" value="1"/>
</dbReference>
<reference evidence="18 20" key="2">
    <citation type="submission" date="2019-03" db="EMBL/GenBank/DDBJ databases">
        <title>Genomic Encyclopedia of Type Strains, Phase IV (KMG-IV): sequencing the most valuable type-strain genomes for metagenomic binning, comparative biology and taxonomic classification.</title>
        <authorList>
            <person name="Goeker M."/>
        </authorList>
    </citation>
    <scope>NUCLEOTIDE SEQUENCE [LARGE SCALE GENOMIC DNA]</scope>
    <source>
        <strain evidence="18 20">DSM 20580</strain>
    </source>
</reference>
<evidence type="ECO:0000259" key="16">
    <source>
        <dbReference type="PROSITE" id="PS51686"/>
    </source>
</evidence>
<proteinExistence type="inferred from homology"/>
<feature type="domain" description="SAM-dependent MTase RsmB/NOP-type" evidence="16">
    <location>
        <begin position="198"/>
        <end position="472"/>
    </location>
</feature>
<comment type="similarity">
    <text evidence="3 14">Belongs to the class I-like SAM-binding methyltransferase superfamily. RsmB/NOP family.</text>
</comment>
<feature type="binding site" evidence="14">
    <location>
        <begin position="287"/>
        <end position="293"/>
    </location>
    <ligand>
        <name>S-adenosyl-L-methionine</name>
        <dbReference type="ChEBI" id="CHEBI:59789"/>
    </ligand>
</feature>
<dbReference type="InterPro" id="IPR049560">
    <property type="entry name" value="MeTrfase_RsmB-F_NOP2_cat"/>
</dbReference>
<dbReference type="GO" id="GO:0005737">
    <property type="term" value="C:cytoplasm"/>
    <property type="evidence" value="ECO:0007669"/>
    <property type="project" value="UniProtKB-SubCell"/>
</dbReference>
<evidence type="ECO:0000256" key="9">
    <source>
        <dbReference type="ARBA" id="ARBA00022691"/>
    </source>
</evidence>
<evidence type="ECO:0000256" key="12">
    <source>
        <dbReference type="ARBA" id="ARBA00031088"/>
    </source>
</evidence>
<sequence length="473" mass="53544">MSKIKTEKKRERQAAHAERKANKKKAKPAIWDGNVRDAALTILLSVDQNQAYSNLLLHQTIEKYKIDKKDRGLLTELTYGTLQYKMTLDFYLEPYVRGKLDEWVRWLLRLSLYQIAYLDKIPDHAAVNEAVEIAKHRARHRGVSATVNGILRSILREGVRDTTSIKDDATRISIETSHPEWLVRRYIEGFGFEKTEDLLIENNFPPLQTVRVNSMKADTTKGLETLWAEEYSVKRSSTIPECLHIIEGQPARSKAFADGVITIQDESSMIPAYALDVKPGMRVFDMCAAPGGKTTHIAEKMNNEGELIATDLHQHKMKLIQQNADRLGLSVIKPEVLDGRKAKDHFEKESFDRILVDAPCSGLGVIRRKPDIKYTKSVEDFASLHAIQLDLLDSAYELLKVQGKMVYSTCTIDKMENDGTVEAFLAKHPDMELAPVENAPEALPQLRENGMMQVFPQDFNSDGFFVAAFVKKG</sequence>
<gene>
    <name evidence="17" type="primary">rsmB</name>
    <name evidence="18" type="ORF">DFR61_10943</name>
    <name evidence="17" type="ORF">NCTC10597_00701</name>
</gene>
<keyword evidence="9 14" id="KW-0949">S-adenosyl-L-methionine</keyword>
<dbReference type="InterPro" id="IPR018314">
    <property type="entry name" value="RsmB/NOL1/NOP2-like_CS"/>
</dbReference>
<evidence type="ECO:0000256" key="15">
    <source>
        <dbReference type="SAM" id="MobiDB-lite"/>
    </source>
</evidence>
<dbReference type="InterPro" id="IPR035926">
    <property type="entry name" value="NusB-like_sf"/>
</dbReference>
<dbReference type="RefSeq" id="WP_109349195.1">
    <property type="nucleotide sequence ID" value="NZ_BJUE01000006.1"/>
</dbReference>
<dbReference type="NCBIfam" id="NF011494">
    <property type="entry name" value="PRK14902.1"/>
    <property type="match status" value="1"/>
</dbReference>
<evidence type="ECO:0000256" key="4">
    <source>
        <dbReference type="ARBA" id="ARBA00012140"/>
    </source>
</evidence>
<dbReference type="GO" id="GO:0008649">
    <property type="term" value="F:rRNA methyltransferase activity"/>
    <property type="evidence" value="ECO:0007669"/>
    <property type="project" value="InterPro"/>
</dbReference>
<dbReference type="Pfam" id="PF01189">
    <property type="entry name" value="Methyltr_RsmB-F"/>
    <property type="match status" value="1"/>
</dbReference>
<organism evidence="17 19">
    <name type="scientific">Kurthia zopfii</name>
    <dbReference type="NCBI Taxonomy" id="1650"/>
    <lineage>
        <taxon>Bacteria</taxon>
        <taxon>Bacillati</taxon>
        <taxon>Bacillota</taxon>
        <taxon>Bacilli</taxon>
        <taxon>Bacillales</taxon>
        <taxon>Caryophanaceae</taxon>
        <taxon>Kurthia</taxon>
    </lineage>
</organism>
<dbReference type="Pfam" id="PF22458">
    <property type="entry name" value="RsmF-B_ferredox"/>
    <property type="match status" value="1"/>
</dbReference>
<dbReference type="Gene3D" id="3.30.70.1170">
    <property type="entry name" value="Sun protein, domain 3"/>
    <property type="match status" value="1"/>
</dbReference>
<evidence type="ECO:0000313" key="18">
    <source>
        <dbReference type="EMBL" id="TDR40169.1"/>
    </source>
</evidence>
<dbReference type="PRINTS" id="PR02008">
    <property type="entry name" value="RCMTFAMILY"/>
</dbReference>
<feature type="binding site" evidence="14">
    <location>
        <position position="311"/>
    </location>
    <ligand>
        <name>S-adenosyl-L-methionine</name>
        <dbReference type="ChEBI" id="CHEBI:59789"/>
    </ligand>
</feature>
<dbReference type="InterPro" id="IPR054728">
    <property type="entry name" value="RsmB-like_ferredoxin"/>
</dbReference>
<dbReference type="NCBIfam" id="TIGR00446">
    <property type="entry name" value="nop2p"/>
    <property type="match status" value="1"/>
</dbReference>
<feature type="binding site" evidence="14">
    <location>
        <position position="338"/>
    </location>
    <ligand>
        <name>S-adenosyl-L-methionine</name>
        <dbReference type="ChEBI" id="CHEBI:59789"/>
    </ligand>
</feature>
<dbReference type="SUPFAM" id="SSF48013">
    <property type="entry name" value="NusB-like"/>
    <property type="match status" value="1"/>
</dbReference>
<comment type="catalytic activity">
    <reaction evidence="13">
        <text>cytidine(967) in 16S rRNA + S-adenosyl-L-methionine = 5-methylcytidine(967) in 16S rRNA + S-adenosyl-L-homocysteine + H(+)</text>
        <dbReference type="Rhea" id="RHEA:42748"/>
        <dbReference type="Rhea" id="RHEA-COMP:10219"/>
        <dbReference type="Rhea" id="RHEA-COMP:10220"/>
        <dbReference type="ChEBI" id="CHEBI:15378"/>
        <dbReference type="ChEBI" id="CHEBI:57856"/>
        <dbReference type="ChEBI" id="CHEBI:59789"/>
        <dbReference type="ChEBI" id="CHEBI:74483"/>
        <dbReference type="ChEBI" id="CHEBI:82748"/>
        <dbReference type="EC" id="2.1.1.176"/>
    </reaction>
</comment>
<evidence type="ECO:0000256" key="6">
    <source>
        <dbReference type="ARBA" id="ARBA00022552"/>
    </source>
</evidence>
<comment type="caution">
    <text evidence="17">The sequence shown here is derived from an EMBL/GenBank/DDBJ whole genome shotgun (WGS) entry which is preliminary data.</text>
</comment>
<evidence type="ECO:0000256" key="3">
    <source>
        <dbReference type="ARBA" id="ARBA00007494"/>
    </source>
</evidence>
<dbReference type="Proteomes" id="UP000254330">
    <property type="component" value="Unassembled WGS sequence"/>
</dbReference>
<evidence type="ECO:0000256" key="1">
    <source>
        <dbReference type="ARBA" id="ARBA00002724"/>
    </source>
</evidence>
<dbReference type="InterPro" id="IPR029063">
    <property type="entry name" value="SAM-dependent_MTases_sf"/>
</dbReference>
<keyword evidence="20" id="KW-1185">Reference proteome</keyword>
<dbReference type="PANTHER" id="PTHR22807:SF53">
    <property type="entry name" value="RIBOSOMAL RNA SMALL SUBUNIT METHYLTRANSFERASE B-RELATED"/>
    <property type="match status" value="1"/>
</dbReference>
<dbReference type="GO" id="GO:0003723">
    <property type="term" value="F:RNA binding"/>
    <property type="evidence" value="ECO:0007669"/>
    <property type="project" value="UniProtKB-UniRule"/>
</dbReference>
<reference evidence="17 19" key="1">
    <citation type="submission" date="2018-06" db="EMBL/GenBank/DDBJ databases">
        <authorList>
            <consortium name="Pathogen Informatics"/>
            <person name="Doyle S."/>
        </authorList>
    </citation>
    <scope>NUCLEOTIDE SEQUENCE [LARGE SCALE GENOMIC DNA]</scope>
    <source>
        <strain evidence="17 19">NCTC10597</strain>
    </source>
</reference>
<keyword evidence="6" id="KW-0698">rRNA processing</keyword>
<dbReference type="EC" id="2.1.1.176" evidence="4"/>
<evidence type="ECO:0000256" key="11">
    <source>
        <dbReference type="ARBA" id="ARBA00030399"/>
    </source>
</evidence>
<dbReference type="PROSITE" id="PS01153">
    <property type="entry name" value="NOL1_NOP2_SUN"/>
    <property type="match status" value="1"/>
</dbReference>
<dbReference type="InterPro" id="IPR023267">
    <property type="entry name" value="RCMT"/>
</dbReference>
<protein>
    <recommendedName>
        <fullName evidence="4">16S rRNA (cytosine(967)-C(5))-methyltransferase</fullName>
        <ecNumber evidence="4">2.1.1.176</ecNumber>
    </recommendedName>
    <alternativeName>
        <fullName evidence="11">16S rRNA m5C967 methyltransferase</fullName>
    </alternativeName>
    <alternativeName>
        <fullName evidence="12">rRNA (cytosine-C(5)-)-methyltransferase RsmB</fullName>
    </alternativeName>
</protein>
<evidence type="ECO:0000256" key="5">
    <source>
        <dbReference type="ARBA" id="ARBA00022490"/>
    </source>
</evidence>
<feature type="binding site" evidence="14">
    <location>
        <position position="357"/>
    </location>
    <ligand>
        <name>S-adenosyl-L-methionine</name>
        <dbReference type="ChEBI" id="CHEBI:59789"/>
    </ligand>
</feature>
<dbReference type="InterPro" id="IPR011023">
    <property type="entry name" value="Nop2p"/>
</dbReference>
<dbReference type="NCBIfam" id="TIGR00563">
    <property type="entry name" value="rsmB"/>
    <property type="match status" value="1"/>
</dbReference>
<comment type="function">
    <text evidence="1">Specifically methylates the cytosine at position 967 (m5C967) of 16S rRNA.</text>
</comment>
<dbReference type="Gene3D" id="3.40.50.150">
    <property type="entry name" value="Vaccinia Virus protein VP39"/>
    <property type="match status" value="1"/>
</dbReference>
<evidence type="ECO:0000256" key="14">
    <source>
        <dbReference type="PROSITE-ProRule" id="PRU01023"/>
    </source>
</evidence>
<evidence type="ECO:0000313" key="19">
    <source>
        <dbReference type="Proteomes" id="UP000254330"/>
    </source>
</evidence>
<dbReference type="OrthoDB" id="9810297at2"/>
<feature type="compositionally biased region" description="Basic and acidic residues" evidence="15">
    <location>
        <begin position="1"/>
        <end position="20"/>
    </location>
</feature>
<dbReference type="Gene3D" id="1.10.940.10">
    <property type="entry name" value="NusB-like"/>
    <property type="match status" value="1"/>
</dbReference>
<dbReference type="Proteomes" id="UP000294641">
    <property type="component" value="Unassembled WGS sequence"/>
</dbReference>
<dbReference type="CDD" id="cd02440">
    <property type="entry name" value="AdoMet_MTases"/>
    <property type="match status" value="1"/>
</dbReference>
<evidence type="ECO:0000313" key="20">
    <source>
        <dbReference type="Proteomes" id="UP000294641"/>
    </source>
</evidence>